<evidence type="ECO:0000313" key="12">
    <source>
        <dbReference type="EMBL" id="OGC35150.1"/>
    </source>
</evidence>
<dbReference type="GO" id="GO:0030488">
    <property type="term" value="P:tRNA methylation"/>
    <property type="evidence" value="ECO:0007669"/>
    <property type="project" value="TreeGrafter"/>
</dbReference>
<keyword evidence="5" id="KW-0489">Methyltransferase</keyword>
<dbReference type="GO" id="GO:0005737">
    <property type="term" value="C:cytoplasm"/>
    <property type="evidence" value="ECO:0007669"/>
    <property type="project" value="UniProtKB-SubCell"/>
</dbReference>
<keyword evidence="7" id="KW-0949">S-adenosyl-L-methionine</keyword>
<evidence type="ECO:0000256" key="3">
    <source>
        <dbReference type="ARBA" id="ARBA00022485"/>
    </source>
</evidence>
<dbReference type="EMBL" id="MEUF01000034">
    <property type="protein sequence ID" value="OGC35150.1"/>
    <property type="molecule type" value="Genomic_DNA"/>
</dbReference>
<dbReference type="InterPro" id="IPR004383">
    <property type="entry name" value="rRNA_lsu_MTrfase_RlmN/Cfr"/>
</dbReference>
<dbReference type="InterPro" id="IPR058240">
    <property type="entry name" value="rSAM_sf"/>
</dbReference>
<dbReference type="Gene3D" id="3.20.20.70">
    <property type="entry name" value="Aldolase class I"/>
    <property type="match status" value="1"/>
</dbReference>
<comment type="caution">
    <text evidence="12">The sequence shown here is derived from an EMBL/GenBank/DDBJ whole genome shotgun (WGS) entry which is preliminary data.</text>
</comment>
<evidence type="ECO:0000256" key="5">
    <source>
        <dbReference type="ARBA" id="ARBA00022603"/>
    </source>
</evidence>
<dbReference type="PANTHER" id="PTHR30544:SF5">
    <property type="entry name" value="RADICAL SAM CORE DOMAIN-CONTAINING PROTEIN"/>
    <property type="match status" value="1"/>
</dbReference>
<evidence type="ECO:0000256" key="4">
    <source>
        <dbReference type="ARBA" id="ARBA00022490"/>
    </source>
</evidence>
<protein>
    <recommendedName>
        <fullName evidence="11">Radical SAM core domain-containing protein</fullName>
    </recommendedName>
</protein>
<dbReference type="PANTHER" id="PTHR30544">
    <property type="entry name" value="23S RRNA METHYLTRANSFERASE"/>
    <property type="match status" value="1"/>
</dbReference>
<accession>A0A1F4TRI4</accession>
<keyword evidence="3" id="KW-0004">4Fe-4S</keyword>
<dbReference type="GO" id="GO:0008173">
    <property type="term" value="F:RNA methyltransferase activity"/>
    <property type="evidence" value="ECO:0007669"/>
    <property type="project" value="InterPro"/>
</dbReference>
<comment type="cofactor">
    <cofactor evidence="1">
        <name>[4Fe-4S] cluster</name>
        <dbReference type="ChEBI" id="CHEBI:49883"/>
    </cofactor>
</comment>
<dbReference type="STRING" id="1802583.A2311_02585"/>
<dbReference type="GO" id="GO:0046872">
    <property type="term" value="F:metal ion binding"/>
    <property type="evidence" value="ECO:0007669"/>
    <property type="project" value="UniProtKB-KW"/>
</dbReference>
<dbReference type="Gene3D" id="1.10.150.530">
    <property type="match status" value="1"/>
</dbReference>
<dbReference type="PROSITE" id="PS51918">
    <property type="entry name" value="RADICAL_SAM"/>
    <property type="match status" value="1"/>
</dbReference>
<dbReference type="CDD" id="cd01335">
    <property type="entry name" value="Radical_SAM"/>
    <property type="match status" value="1"/>
</dbReference>
<dbReference type="SFLD" id="SFLDF00275">
    <property type="entry name" value="adenosine_C2_methyltransferase"/>
    <property type="match status" value="1"/>
</dbReference>
<evidence type="ECO:0000256" key="1">
    <source>
        <dbReference type="ARBA" id="ARBA00001966"/>
    </source>
</evidence>
<keyword evidence="6" id="KW-0808">Transferase</keyword>
<gene>
    <name evidence="12" type="ORF">A2311_02585</name>
</gene>
<dbReference type="GO" id="GO:0051539">
    <property type="term" value="F:4 iron, 4 sulfur cluster binding"/>
    <property type="evidence" value="ECO:0007669"/>
    <property type="project" value="UniProtKB-KW"/>
</dbReference>
<dbReference type="SUPFAM" id="SSF102114">
    <property type="entry name" value="Radical SAM enzymes"/>
    <property type="match status" value="1"/>
</dbReference>
<dbReference type="SFLD" id="SFLDG01062">
    <property type="entry name" value="methyltransferase_(Class_A)"/>
    <property type="match status" value="1"/>
</dbReference>
<feature type="domain" description="Radical SAM core" evidence="11">
    <location>
        <begin position="104"/>
        <end position="329"/>
    </location>
</feature>
<dbReference type="Proteomes" id="UP000178951">
    <property type="component" value="Unassembled WGS sequence"/>
</dbReference>
<evidence type="ECO:0000313" key="13">
    <source>
        <dbReference type="Proteomes" id="UP000178951"/>
    </source>
</evidence>
<evidence type="ECO:0000256" key="2">
    <source>
        <dbReference type="ARBA" id="ARBA00004496"/>
    </source>
</evidence>
<name>A0A1F4TRI4_UNCSA</name>
<dbReference type="GO" id="GO:0070475">
    <property type="term" value="P:rRNA base methylation"/>
    <property type="evidence" value="ECO:0007669"/>
    <property type="project" value="TreeGrafter"/>
</dbReference>
<dbReference type="SFLD" id="SFLDS00029">
    <property type="entry name" value="Radical_SAM"/>
    <property type="match status" value="1"/>
</dbReference>
<keyword evidence="9" id="KW-0408">Iron</keyword>
<keyword evidence="4" id="KW-0963">Cytoplasm</keyword>
<organism evidence="12 13">
    <name type="scientific">candidate division WOR-1 bacterium RIFOXYB2_FULL_48_7</name>
    <dbReference type="NCBI Taxonomy" id="1802583"/>
    <lineage>
        <taxon>Bacteria</taxon>
        <taxon>Bacillati</taxon>
        <taxon>Saganbacteria</taxon>
    </lineage>
</organism>
<proteinExistence type="predicted"/>
<dbReference type="InterPro" id="IPR040072">
    <property type="entry name" value="Methyltransferase_A"/>
</dbReference>
<dbReference type="AlphaFoldDB" id="A0A1F4TRI4"/>
<dbReference type="Pfam" id="PF04055">
    <property type="entry name" value="Radical_SAM"/>
    <property type="match status" value="1"/>
</dbReference>
<evidence type="ECO:0000256" key="8">
    <source>
        <dbReference type="ARBA" id="ARBA00022723"/>
    </source>
</evidence>
<dbReference type="PIRSF" id="PIRSF006004">
    <property type="entry name" value="CHP00048"/>
    <property type="match status" value="1"/>
</dbReference>
<dbReference type="InterPro" id="IPR013785">
    <property type="entry name" value="Aldolase_TIM"/>
</dbReference>
<sequence length="340" mass="38424">MKSTYNKVMDDLRGKSLKELLNIFAQLQLPQYKAKETFRQIHHGLKGTIDQISILKKEERALLAEKYQLDQPQVIKHQHEGETEKIAFKLSDNLVIESVLMQYEGERNTVCVSSQVGCPVACQFCATGQMGFKRNLTVGEILSQIYYFATKHKISNVVFMGMGEPLLNYKNVMKAIGILNQELGQNIAKRKIVISTIGITEGIKKLMTETGQLRLAWSLVASFDHLRKELIGMKNLPSISSIVRAIHDYQQKTKRRVTIEYVLLKGINDGPEAINELAEITRKIDSHVNIIPYNEVAGGRFSSGDAERIYEKLKRRRVNVTTRQSLGKKISAACGQLTTK</sequence>
<reference evidence="12 13" key="1">
    <citation type="journal article" date="2016" name="Nat. Commun.">
        <title>Thousands of microbial genomes shed light on interconnected biogeochemical processes in an aquifer system.</title>
        <authorList>
            <person name="Anantharaman K."/>
            <person name="Brown C.T."/>
            <person name="Hug L.A."/>
            <person name="Sharon I."/>
            <person name="Castelle C.J."/>
            <person name="Probst A.J."/>
            <person name="Thomas B.C."/>
            <person name="Singh A."/>
            <person name="Wilkins M.J."/>
            <person name="Karaoz U."/>
            <person name="Brodie E.L."/>
            <person name="Williams K.H."/>
            <person name="Hubbard S.S."/>
            <person name="Banfield J.F."/>
        </authorList>
    </citation>
    <scope>NUCLEOTIDE SEQUENCE [LARGE SCALE GENOMIC DNA]</scope>
</reference>
<evidence type="ECO:0000256" key="10">
    <source>
        <dbReference type="ARBA" id="ARBA00023014"/>
    </source>
</evidence>
<evidence type="ECO:0000259" key="11">
    <source>
        <dbReference type="PROSITE" id="PS51918"/>
    </source>
</evidence>
<evidence type="ECO:0000256" key="9">
    <source>
        <dbReference type="ARBA" id="ARBA00023004"/>
    </source>
</evidence>
<evidence type="ECO:0000256" key="7">
    <source>
        <dbReference type="ARBA" id="ARBA00022691"/>
    </source>
</evidence>
<keyword evidence="8" id="KW-0479">Metal-binding</keyword>
<dbReference type="InterPro" id="IPR007197">
    <property type="entry name" value="rSAM"/>
</dbReference>
<evidence type="ECO:0000256" key="6">
    <source>
        <dbReference type="ARBA" id="ARBA00022679"/>
    </source>
</evidence>
<keyword evidence="10" id="KW-0411">Iron-sulfur</keyword>
<comment type="subcellular location">
    <subcellularLocation>
        <location evidence="2">Cytoplasm</location>
    </subcellularLocation>
</comment>